<evidence type="ECO:0000256" key="3">
    <source>
        <dbReference type="ARBA" id="ARBA00022917"/>
    </source>
</evidence>
<dbReference type="InterPro" id="IPR019814">
    <property type="entry name" value="Translation_initiation_fac_3_N"/>
</dbReference>
<dbReference type="Pfam" id="PF05198">
    <property type="entry name" value="IF3_N"/>
    <property type="match status" value="1"/>
</dbReference>
<keyword evidence="2 4" id="KW-0396">Initiation factor</keyword>
<dbReference type="InterPro" id="IPR036788">
    <property type="entry name" value="T_IF-3_C_sf"/>
</dbReference>
<dbReference type="Gene3D" id="3.10.20.80">
    <property type="entry name" value="Translation initiation factor 3 (IF-3), N-terminal domain"/>
    <property type="match status" value="1"/>
</dbReference>
<reference evidence="10 11" key="1">
    <citation type="submission" date="2017-09" db="EMBL/GenBank/DDBJ databases">
        <title>Sequencing the genomes of two abundant thermophiles in Great Basin hot springs: Thermocrinis jamiesonii and novel Chloroflexi Thermoflexus hugenholtzii.</title>
        <authorList>
            <person name="Hedlund B."/>
        </authorList>
    </citation>
    <scope>NUCLEOTIDE SEQUENCE [LARGE SCALE GENOMIC DNA]</scope>
    <source>
        <strain evidence="10 11">G233</strain>
    </source>
</reference>
<gene>
    <name evidence="4" type="primary">infC</name>
    <name evidence="10" type="ORF">A9A59_2381</name>
</gene>
<dbReference type="AlphaFoldDB" id="A0A2A9HJ97"/>
<comment type="subcellular location">
    <subcellularLocation>
        <location evidence="4 6">Cytoplasm</location>
    </subcellularLocation>
</comment>
<name>A0A2A9HJ97_TEPT2</name>
<dbReference type="FunFam" id="3.10.20.80:FF:000001">
    <property type="entry name" value="Translation initiation factor IF-3"/>
    <property type="match status" value="1"/>
</dbReference>
<evidence type="ECO:0000256" key="5">
    <source>
        <dbReference type="NCBIfam" id="TIGR00168"/>
    </source>
</evidence>
<dbReference type="SUPFAM" id="SSF55200">
    <property type="entry name" value="Translation initiation factor IF3, C-terminal domain"/>
    <property type="match status" value="1"/>
</dbReference>
<feature type="domain" description="Translation initiation factor 3 N-terminal" evidence="9">
    <location>
        <begin position="18"/>
        <end position="87"/>
    </location>
</feature>
<accession>A0A2A9HJ97</accession>
<dbReference type="NCBIfam" id="TIGR00168">
    <property type="entry name" value="infC"/>
    <property type="match status" value="1"/>
</dbReference>
<dbReference type="GO" id="GO:0016020">
    <property type="term" value="C:membrane"/>
    <property type="evidence" value="ECO:0007669"/>
    <property type="project" value="TreeGrafter"/>
</dbReference>
<dbReference type="SUPFAM" id="SSF54364">
    <property type="entry name" value="Translation initiation factor IF3, N-terminal domain"/>
    <property type="match status" value="1"/>
</dbReference>
<evidence type="ECO:0000256" key="1">
    <source>
        <dbReference type="ARBA" id="ARBA00005439"/>
    </source>
</evidence>
<dbReference type="GO" id="GO:0003743">
    <property type="term" value="F:translation initiation factor activity"/>
    <property type="evidence" value="ECO:0007669"/>
    <property type="project" value="UniProtKB-UniRule"/>
</dbReference>
<sequence>MRRRPKVPPRPAPPEPRINERIRVPEVRLIDEEGRQIGIVKTSEALAMARQRDVDLVEVAAQASPPVARLMDFGRYKYEQSKKEREARKHQANVQLREVRMKPKIDDHDIDFKTRTAAKLLKEGDKVKITVMFRGREITHPQIGKALLDRVVKSLEHIALVEKEAMLEGRHMTVILAPDKKKLAALAKASAQKQAEASAAEEEDEAIAAAAAAAPVVGDDDINSDDDDGDDAEEE</sequence>
<dbReference type="HAMAP" id="MF_00080">
    <property type="entry name" value="IF_3"/>
    <property type="match status" value="1"/>
</dbReference>
<dbReference type="Pfam" id="PF00707">
    <property type="entry name" value="IF3_C"/>
    <property type="match status" value="1"/>
</dbReference>
<keyword evidence="11" id="KW-1185">Reference proteome</keyword>
<feature type="region of interest" description="Disordered" evidence="7">
    <location>
        <begin position="194"/>
        <end position="235"/>
    </location>
</feature>
<evidence type="ECO:0000259" key="8">
    <source>
        <dbReference type="Pfam" id="PF00707"/>
    </source>
</evidence>
<evidence type="ECO:0000256" key="2">
    <source>
        <dbReference type="ARBA" id="ARBA00022540"/>
    </source>
</evidence>
<dbReference type="InterPro" id="IPR019813">
    <property type="entry name" value="Translation_initiation_fac3_CS"/>
</dbReference>
<feature type="domain" description="Translation initiation factor 3 C-terminal" evidence="8">
    <location>
        <begin position="94"/>
        <end position="178"/>
    </location>
</feature>
<dbReference type="GO" id="GO:0005829">
    <property type="term" value="C:cytosol"/>
    <property type="evidence" value="ECO:0007669"/>
    <property type="project" value="TreeGrafter"/>
</dbReference>
<dbReference type="PANTHER" id="PTHR10938">
    <property type="entry name" value="TRANSLATION INITIATION FACTOR IF-3"/>
    <property type="match status" value="1"/>
</dbReference>
<dbReference type="InterPro" id="IPR001288">
    <property type="entry name" value="Translation_initiation_fac_3"/>
</dbReference>
<evidence type="ECO:0000256" key="4">
    <source>
        <dbReference type="HAMAP-Rule" id="MF_00080"/>
    </source>
</evidence>
<comment type="caution">
    <text evidence="10">The sequence shown here is derived from an EMBL/GenBank/DDBJ whole genome shotgun (WGS) entry which is preliminary data.</text>
</comment>
<comment type="similarity">
    <text evidence="1 4 6">Belongs to the IF-3 family.</text>
</comment>
<evidence type="ECO:0000313" key="10">
    <source>
        <dbReference type="EMBL" id="PFG75115.1"/>
    </source>
</evidence>
<keyword evidence="4" id="KW-0963">Cytoplasm</keyword>
<dbReference type="FunFam" id="3.30.110.10:FF:000001">
    <property type="entry name" value="Translation initiation factor IF-3"/>
    <property type="match status" value="1"/>
</dbReference>
<evidence type="ECO:0000256" key="7">
    <source>
        <dbReference type="SAM" id="MobiDB-lite"/>
    </source>
</evidence>
<evidence type="ECO:0000256" key="6">
    <source>
        <dbReference type="RuleBase" id="RU000646"/>
    </source>
</evidence>
<organism evidence="10 11">
    <name type="scientific">Tepidiforma thermophila (strain KCTC 52669 / CGMCC 1.13589 / G233)</name>
    <dbReference type="NCBI Taxonomy" id="2761530"/>
    <lineage>
        <taxon>Bacteria</taxon>
        <taxon>Bacillati</taxon>
        <taxon>Chloroflexota</taxon>
        <taxon>Tepidiformia</taxon>
        <taxon>Tepidiformales</taxon>
        <taxon>Tepidiformaceae</taxon>
        <taxon>Tepidiforma</taxon>
    </lineage>
</organism>
<comment type="subunit">
    <text evidence="4 6">Monomer.</text>
</comment>
<evidence type="ECO:0000259" key="9">
    <source>
        <dbReference type="Pfam" id="PF05198"/>
    </source>
</evidence>
<dbReference type="Proteomes" id="UP000223071">
    <property type="component" value="Unassembled WGS sequence"/>
</dbReference>
<dbReference type="InterPro" id="IPR019815">
    <property type="entry name" value="Translation_initiation_fac_3_C"/>
</dbReference>
<dbReference type="EMBL" id="PDJQ01000001">
    <property type="protein sequence ID" value="PFG75115.1"/>
    <property type="molecule type" value="Genomic_DNA"/>
</dbReference>
<dbReference type="GO" id="GO:0032790">
    <property type="term" value="P:ribosome disassembly"/>
    <property type="evidence" value="ECO:0007669"/>
    <property type="project" value="TreeGrafter"/>
</dbReference>
<dbReference type="PANTHER" id="PTHR10938:SF0">
    <property type="entry name" value="TRANSLATION INITIATION FACTOR IF-3, MITOCHONDRIAL"/>
    <property type="match status" value="1"/>
</dbReference>
<comment type="function">
    <text evidence="4 6">IF-3 binds to the 30S ribosomal subunit and shifts the equilibrium between 70S ribosomes and their 50S and 30S subunits in favor of the free subunits, thus enhancing the availability of 30S subunits on which protein synthesis initiation begins.</text>
</comment>
<proteinExistence type="inferred from homology"/>
<dbReference type="PROSITE" id="PS00938">
    <property type="entry name" value="IF3"/>
    <property type="match status" value="1"/>
</dbReference>
<dbReference type="InterPro" id="IPR036787">
    <property type="entry name" value="T_IF-3_N_sf"/>
</dbReference>
<keyword evidence="3 4" id="KW-0648">Protein biosynthesis</keyword>
<dbReference type="RefSeq" id="WP_098504454.1">
    <property type="nucleotide sequence ID" value="NZ_PDJQ01000001.1"/>
</dbReference>
<protein>
    <recommendedName>
        <fullName evidence="4 5">Translation initiation factor IF-3</fullName>
    </recommendedName>
</protein>
<feature type="compositionally biased region" description="Acidic residues" evidence="7">
    <location>
        <begin position="218"/>
        <end position="235"/>
    </location>
</feature>
<dbReference type="GO" id="GO:0043022">
    <property type="term" value="F:ribosome binding"/>
    <property type="evidence" value="ECO:0007669"/>
    <property type="project" value="UniProtKB-ARBA"/>
</dbReference>
<evidence type="ECO:0000313" key="11">
    <source>
        <dbReference type="Proteomes" id="UP000223071"/>
    </source>
</evidence>
<dbReference type="Gene3D" id="3.30.110.10">
    <property type="entry name" value="Translation initiation factor 3 (IF-3), C-terminal domain"/>
    <property type="match status" value="1"/>
</dbReference>